<name>A0A9N9T213_DIABA</name>
<dbReference type="PANTHER" id="PTHR46409:SF1">
    <property type="entry name" value="HTH PSQ-TYPE DOMAIN-CONTAINING PROTEIN"/>
    <property type="match status" value="1"/>
</dbReference>
<gene>
    <name evidence="1" type="ORF">DIABBA_LOCUS10214</name>
</gene>
<dbReference type="EMBL" id="OU898282">
    <property type="protein sequence ID" value="CAG9837210.1"/>
    <property type="molecule type" value="Genomic_DNA"/>
</dbReference>
<dbReference type="Proteomes" id="UP001153709">
    <property type="component" value="Chromosome 7"/>
</dbReference>
<dbReference type="AlphaFoldDB" id="A0A9N9T213"/>
<keyword evidence="2" id="KW-1185">Reference proteome</keyword>
<sequence>MILDVPAEIEILKYPCHTQAVERCIKLVTEASVAVCGNTAGDGFISERIASRASLSVFETKSKYLQVFNEN</sequence>
<reference evidence="1" key="1">
    <citation type="submission" date="2022-01" db="EMBL/GenBank/DDBJ databases">
        <authorList>
            <person name="King R."/>
        </authorList>
    </citation>
    <scope>NUCLEOTIDE SEQUENCE</scope>
</reference>
<protein>
    <submittedName>
        <fullName evidence="1">Uncharacterized protein</fullName>
    </submittedName>
</protein>
<dbReference type="OrthoDB" id="6768477at2759"/>
<dbReference type="PANTHER" id="PTHR46409">
    <property type="entry name" value="HTH PSQ-TYPE DOMAIN-CONTAINING PROTEIN"/>
    <property type="match status" value="1"/>
</dbReference>
<evidence type="ECO:0000313" key="2">
    <source>
        <dbReference type="Proteomes" id="UP001153709"/>
    </source>
</evidence>
<proteinExistence type="predicted"/>
<organism evidence="1 2">
    <name type="scientific">Diabrotica balteata</name>
    <name type="common">Banded cucumber beetle</name>
    <dbReference type="NCBI Taxonomy" id="107213"/>
    <lineage>
        <taxon>Eukaryota</taxon>
        <taxon>Metazoa</taxon>
        <taxon>Ecdysozoa</taxon>
        <taxon>Arthropoda</taxon>
        <taxon>Hexapoda</taxon>
        <taxon>Insecta</taxon>
        <taxon>Pterygota</taxon>
        <taxon>Neoptera</taxon>
        <taxon>Endopterygota</taxon>
        <taxon>Coleoptera</taxon>
        <taxon>Polyphaga</taxon>
        <taxon>Cucujiformia</taxon>
        <taxon>Chrysomeloidea</taxon>
        <taxon>Chrysomelidae</taxon>
        <taxon>Galerucinae</taxon>
        <taxon>Diabroticina</taxon>
        <taxon>Diabroticites</taxon>
        <taxon>Diabrotica</taxon>
    </lineage>
</organism>
<evidence type="ECO:0000313" key="1">
    <source>
        <dbReference type="EMBL" id="CAG9837210.1"/>
    </source>
</evidence>
<accession>A0A9N9T213</accession>